<organism evidence="3 4">
    <name type="scientific">Mollisia scopiformis</name>
    <name type="common">Conifer needle endophyte fungus</name>
    <name type="synonym">Phialocephala scopiformis</name>
    <dbReference type="NCBI Taxonomy" id="149040"/>
    <lineage>
        <taxon>Eukaryota</taxon>
        <taxon>Fungi</taxon>
        <taxon>Dikarya</taxon>
        <taxon>Ascomycota</taxon>
        <taxon>Pezizomycotina</taxon>
        <taxon>Leotiomycetes</taxon>
        <taxon>Helotiales</taxon>
        <taxon>Mollisiaceae</taxon>
        <taxon>Mollisia</taxon>
    </lineage>
</organism>
<dbReference type="OrthoDB" id="7464126at2759"/>
<sequence length="695" mass="76389">MSFVTALLLFPLRSLAAPLSTREIQSIGSIDPSTDEWSSTLSGIGPLILLVGERTTQQVLRNVHSRSSAFSLAASPLGLLSVVTSLIRFCGTQQLRAFIGYELEARTVSGIEVTRVNCGGVTAHLTHGYVVRSIVANPASRLIAVSILEGNERGLEECALERIRASERFEKQKRKLDIPDGEANVDWCMHITLTDVSDESLNTLVQTLARAVGVDPRTKKVNNLERSLILGLRPSGNANHNDGTGRKYPSSTSSPLWNFSFMTTFDAVSEFTTRPPTRRFHGPIIGVLSFLGIITVHLLALWHNGWVMSIGWILVMIGYFGIVLGVLFASLLISSSCISIHLDTSYRNSSRLWKDGMIISVKNVDSMDTTGSAFVSCPQPHQNLEAIYIKPSTRQDRSLASFITISLIFAFIAHYLGLRAIKWWASIGELGICIIAAFARSVSNDAQPRFKEVEGMRIDKRCSSTGIIVTQSARLIDEHTEPTYKVDGRSYALKLLNNTPIVGERVAYQMAKLCINDEAICTLLTKLTGLRLVVSSSSSSLSVPIRSVLVSFTGGILVSEGLAAPAPQLILSFQAKISDLAAPTSLLSRIIMRQLEWCLQTGVGKGIPLGNVYVFAMQSMLDWWTVSEDRNDMADLQKNLYWPMLLVNCAFFLECLKMEKEDDDLVKGLAEVHGEGEEGDAKVANDVVNFLRAWE</sequence>
<feature type="transmembrane region" description="Helical" evidence="1">
    <location>
        <begin position="399"/>
        <end position="417"/>
    </location>
</feature>
<dbReference type="Proteomes" id="UP000070700">
    <property type="component" value="Unassembled WGS sequence"/>
</dbReference>
<keyword evidence="4" id="KW-1185">Reference proteome</keyword>
<dbReference type="AlphaFoldDB" id="A0A194X213"/>
<feature type="transmembrane region" description="Helical" evidence="1">
    <location>
        <begin position="69"/>
        <end position="89"/>
    </location>
</feature>
<accession>A0A194X213</accession>
<evidence type="ECO:0000256" key="2">
    <source>
        <dbReference type="SAM" id="SignalP"/>
    </source>
</evidence>
<reference evidence="3 4" key="1">
    <citation type="submission" date="2015-10" db="EMBL/GenBank/DDBJ databases">
        <title>Full genome of DAOMC 229536 Phialocephala scopiformis, a fungal endophyte of spruce producing the potent anti-insectan compound rugulosin.</title>
        <authorList>
            <consortium name="DOE Joint Genome Institute"/>
            <person name="Walker A.K."/>
            <person name="Frasz S.L."/>
            <person name="Seifert K.A."/>
            <person name="Miller J.D."/>
            <person name="Mondo S.J."/>
            <person name="Labutti K."/>
            <person name="Lipzen A."/>
            <person name="Dockter R."/>
            <person name="Kennedy M."/>
            <person name="Grigoriev I.V."/>
            <person name="Spatafora J.W."/>
        </authorList>
    </citation>
    <scope>NUCLEOTIDE SEQUENCE [LARGE SCALE GENOMIC DNA]</scope>
    <source>
        <strain evidence="3 4">CBS 120377</strain>
    </source>
</reference>
<evidence type="ECO:0000313" key="3">
    <source>
        <dbReference type="EMBL" id="KUJ14236.1"/>
    </source>
</evidence>
<feature type="transmembrane region" description="Helical" evidence="1">
    <location>
        <begin position="309"/>
        <end position="333"/>
    </location>
</feature>
<protein>
    <submittedName>
        <fullName evidence="3">Uncharacterized protein</fullName>
    </submittedName>
</protein>
<dbReference type="GeneID" id="28821810"/>
<keyword evidence="1" id="KW-1133">Transmembrane helix</keyword>
<dbReference type="RefSeq" id="XP_018068591.1">
    <property type="nucleotide sequence ID" value="XM_018212084.1"/>
</dbReference>
<dbReference type="KEGG" id="psco:LY89DRAFT_649943"/>
<dbReference type="InParanoid" id="A0A194X213"/>
<dbReference type="EMBL" id="KQ947420">
    <property type="protein sequence ID" value="KUJ14236.1"/>
    <property type="molecule type" value="Genomic_DNA"/>
</dbReference>
<proteinExistence type="predicted"/>
<feature type="signal peptide" evidence="2">
    <location>
        <begin position="1"/>
        <end position="16"/>
    </location>
</feature>
<evidence type="ECO:0000256" key="1">
    <source>
        <dbReference type="SAM" id="Phobius"/>
    </source>
</evidence>
<keyword evidence="1" id="KW-0812">Transmembrane</keyword>
<evidence type="ECO:0000313" key="4">
    <source>
        <dbReference type="Proteomes" id="UP000070700"/>
    </source>
</evidence>
<keyword evidence="2" id="KW-0732">Signal</keyword>
<gene>
    <name evidence="3" type="ORF">LY89DRAFT_649943</name>
</gene>
<keyword evidence="1" id="KW-0472">Membrane</keyword>
<feature type="transmembrane region" description="Helical" evidence="1">
    <location>
        <begin position="284"/>
        <end position="303"/>
    </location>
</feature>
<feature type="chain" id="PRO_5008267808" evidence="2">
    <location>
        <begin position="17"/>
        <end position="695"/>
    </location>
</feature>
<name>A0A194X213_MOLSC</name>